<protein>
    <submittedName>
        <fullName evidence="7">Arylsulfatase</fullName>
    </submittedName>
</protein>
<dbReference type="Pfam" id="PF00884">
    <property type="entry name" value="Sulfatase"/>
    <property type="match status" value="1"/>
</dbReference>
<dbReference type="CDD" id="cd16025">
    <property type="entry name" value="PAS_like"/>
    <property type="match status" value="1"/>
</dbReference>
<evidence type="ECO:0000313" key="7">
    <source>
        <dbReference type="EMBL" id="NMH98540.1"/>
    </source>
</evidence>
<dbReference type="Proteomes" id="UP000820669">
    <property type="component" value="Unassembled WGS sequence"/>
</dbReference>
<name>A0ABX1SAE8_9PSEU</name>
<dbReference type="InterPro" id="IPR017850">
    <property type="entry name" value="Alkaline_phosphatase_core_sf"/>
</dbReference>
<evidence type="ECO:0000313" key="8">
    <source>
        <dbReference type="Proteomes" id="UP000820669"/>
    </source>
</evidence>
<dbReference type="RefSeq" id="WP_169381987.1">
    <property type="nucleotide sequence ID" value="NZ_JAAXLA010000024.1"/>
</dbReference>
<dbReference type="PROSITE" id="PS00523">
    <property type="entry name" value="SULFATASE_1"/>
    <property type="match status" value="1"/>
</dbReference>
<evidence type="ECO:0000256" key="2">
    <source>
        <dbReference type="ARBA" id="ARBA00022723"/>
    </source>
</evidence>
<dbReference type="Gene3D" id="3.30.1120.10">
    <property type="match status" value="1"/>
</dbReference>
<gene>
    <name evidence="7" type="ORF">HF526_14675</name>
</gene>
<accession>A0ABX1SAE8</accession>
<dbReference type="InterPro" id="IPR050738">
    <property type="entry name" value="Sulfatase"/>
</dbReference>
<evidence type="ECO:0000256" key="4">
    <source>
        <dbReference type="ARBA" id="ARBA00022837"/>
    </source>
</evidence>
<evidence type="ECO:0000256" key="1">
    <source>
        <dbReference type="ARBA" id="ARBA00008779"/>
    </source>
</evidence>
<dbReference type="PROSITE" id="PS00149">
    <property type="entry name" value="SULFATASE_2"/>
    <property type="match status" value="1"/>
</dbReference>
<comment type="caution">
    <text evidence="7">The sequence shown here is derived from an EMBL/GenBank/DDBJ whole genome shotgun (WGS) entry which is preliminary data.</text>
</comment>
<evidence type="ECO:0000256" key="5">
    <source>
        <dbReference type="SAM" id="MobiDB-lite"/>
    </source>
</evidence>
<feature type="domain" description="Sulfatase N-terminal" evidence="6">
    <location>
        <begin position="45"/>
        <end position="465"/>
    </location>
</feature>
<sequence>MAAAFDRSTLPIRRPPFGGTTRRTLEGSVPDWDQASHVKPPDGAPNVLLVLIDDAGFGNPSTFGGAIDTPNYTRMADGGLRYNRFHVTAVCSPTRAALLTGRNQHRVGFGLVSEFSGPFPGYNATIPRDCATLPRVLSDNGYLTAAIGKWHLTPDDQQGASGPFDRWPTGLGFDYFWGFLGGEAGQYDPLITENQKTVGVPTGTNGEPYYFPDDMARTTIDWLHRVRAEDPETPWFVYYATGCSHAPHHVPKRWSEKYAGRFDRGWDVVREETLARQKALGVVPPETTLPSNDAFPAWDSLDETHKRLYARQMEVYAGYSENADWNVGRVLDSIEEMGELDNTLIIWIWGDNGASMEGTLTGTFNELTTLNGISLTPEQQMGLLFEHGGLEAWGSEELAPHYSAGWAWAGNCPFDWGKQVASHLGGTRNPLVIHWPGHIDAAGQLRTQFTHVTDLAPTILDIAGIPRPTHVDGIEQEPLHGFSFADSFTDAQAPERHTQQYFEAVGNRAMYKDGWWLAMRLPRIPWELHPQALRRFGPGWDPDADPVELYYLPDDFAQAHNLADGHPEKVEELRALFWQEAERYQVLPLLGGLSSFYGIVPPVPKVSTFTYRGRIENVPAGMIPRIYNHSYSISADLVIPERGAEGVIVAAFDHLGGFALFVEDGRLKHTYSMLGVLVYTQEAPEPLPSGEVNVTMVFAADAPEPATGGDVTLSVNGKPVARGHMEHTVPARFSGYAGMDIGCDNGLVVDPRYAAKAPFRFTGEIKQVVFDINPDLRAEDTRALHEHAARVLATYGANA</sequence>
<keyword evidence="3" id="KW-0378">Hydrolase</keyword>
<dbReference type="PANTHER" id="PTHR42693">
    <property type="entry name" value="ARYLSULFATASE FAMILY MEMBER"/>
    <property type="match status" value="1"/>
</dbReference>
<evidence type="ECO:0000259" key="6">
    <source>
        <dbReference type="Pfam" id="PF00884"/>
    </source>
</evidence>
<keyword evidence="2" id="KW-0479">Metal-binding</keyword>
<dbReference type="InterPro" id="IPR000917">
    <property type="entry name" value="Sulfatase_N"/>
</dbReference>
<keyword evidence="8" id="KW-1185">Reference proteome</keyword>
<dbReference type="EMBL" id="JAAXLA010000024">
    <property type="protein sequence ID" value="NMH98540.1"/>
    <property type="molecule type" value="Genomic_DNA"/>
</dbReference>
<dbReference type="PANTHER" id="PTHR42693:SF43">
    <property type="entry name" value="BLL2667 PROTEIN"/>
    <property type="match status" value="1"/>
</dbReference>
<organism evidence="7 8">
    <name type="scientific">Pseudonocardia acidicola</name>
    <dbReference type="NCBI Taxonomy" id="2724939"/>
    <lineage>
        <taxon>Bacteria</taxon>
        <taxon>Bacillati</taxon>
        <taxon>Actinomycetota</taxon>
        <taxon>Actinomycetes</taxon>
        <taxon>Pseudonocardiales</taxon>
        <taxon>Pseudonocardiaceae</taxon>
        <taxon>Pseudonocardia</taxon>
    </lineage>
</organism>
<reference evidence="7 8" key="1">
    <citation type="submission" date="2020-04" db="EMBL/GenBank/DDBJ databases">
        <authorList>
            <person name="Klaysubun C."/>
            <person name="Duangmal K."/>
            <person name="Lipun K."/>
        </authorList>
    </citation>
    <scope>NUCLEOTIDE SEQUENCE [LARGE SCALE GENOMIC DNA]</scope>
    <source>
        <strain evidence="7 8">K10HN5</strain>
    </source>
</reference>
<proteinExistence type="inferred from homology"/>
<dbReference type="SUPFAM" id="SSF53649">
    <property type="entry name" value="Alkaline phosphatase-like"/>
    <property type="match status" value="1"/>
</dbReference>
<evidence type="ECO:0000256" key="3">
    <source>
        <dbReference type="ARBA" id="ARBA00022801"/>
    </source>
</evidence>
<keyword evidence="4" id="KW-0106">Calcium</keyword>
<dbReference type="Gene3D" id="3.40.720.10">
    <property type="entry name" value="Alkaline Phosphatase, subunit A"/>
    <property type="match status" value="1"/>
</dbReference>
<comment type="similarity">
    <text evidence="1">Belongs to the sulfatase family.</text>
</comment>
<dbReference type="InterPro" id="IPR024607">
    <property type="entry name" value="Sulfatase_CS"/>
</dbReference>
<feature type="region of interest" description="Disordered" evidence="5">
    <location>
        <begin position="1"/>
        <end position="40"/>
    </location>
</feature>